<dbReference type="EMBL" id="KN831770">
    <property type="protein sequence ID" value="KIM46877.1"/>
    <property type="molecule type" value="Genomic_DNA"/>
</dbReference>
<sequence length="86" mass="9587">MPYSVGLQSAATAFLSAGFATQFTVAVIAFLAIIFITSALQKESVDAPKFLPGYSIFHIVPFFRRRHDFLNWGFHATGQNVFRKMA</sequence>
<dbReference type="HOGENOM" id="CLU_2498117_0_0_1"/>
<keyword evidence="1" id="KW-1133">Transmembrane helix</keyword>
<feature type="transmembrane region" description="Helical" evidence="1">
    <location>
        <begin position="20"/>
        <end position="40"/>
    </location>
</feature>
<dbReference type="STRING" id="686832.A0A0C2Z128"/>
<keyword evidence="1" id="KW-0812">Transmembrane</keyword>
<reference evidence="2 3" key="1">
    <citation type="submission" date="2014-04" db="EMBL/GenBank/DDBJ databases">
        <authorList>
            <consortium name="DOE Joint Genome Institute"/>
            <person name="Kuo A."/>
            <person name="Gay G."/>
            <person name="Dore J."/>
            <person name="Kohler A."/>
            <person name="Nagy L.G."/>
            <person name="Floudas D."/>
            <person name="Copeland A."/>
            <person name="Barry K.W."/>
            <person name="Cichocki N."/>
            <person name="Veneault-Fourrey C."/>
            <person name="LaButti K."/>
            <person name="Lindquist E.A."/>
            <person name="Lipzen A."/>
            <person name="Lundell T."/>
            <person name="Morin E."/>
            <person name="Murat C."/>
            <person name="Sun H."/>
            <person name="Tunlid A."/>
            <person name="Henrissat B."/>
            <person name="Grigoriev I.V."/>
            <person name="Hibbett D.S."/>
            <person name="Martin F."/>
            <person name="Nordberg H.P."/>
            <person name="Cantor M.N."/>
            <person name="Hua S.X."/>
        </authorList>
    </citation>
    <scope>NUCLEOTIDE SEQUENCE [LARGE SCALE GENOMIC DNA]</scope>
    <source>
        <strain evidence="3">h7</strain>
    </source>
</reference>
<proteinExistence type="predicted"/>
<gene>
    <name evidence="2" type="ORF">M413DRAFT_440452</name>
</gene>
<evidence type="ECO:0000313" key="2">
    <source>
        <dbReference type="EMBL" id="KIM46877.1"/>
    </source>
</evidence>
<evidence type="ECO:0000313" key="3">
    <source>
        <dbReference type="Proteomes" id="UP000053424"/>
    </source>
</evidence>
<dbReference type="AlphaFoldDB" id="A0A0C2Z128"/>
<name>A0A0C2Z128_HEBCY</name>
<keyword evidence="3" id="KW-1185">Reference proteome</keyword>
<organism evidence="2 3">
    <name type="scientific">Hebeloma cylindrosporum</name>
    <dbReference type="NCBI Taxonomy" id="76867"/>
    <lineage>
        <taxon>Eukaryota</taxon>
        <taxon>Fungi</taxon>
        <taxon>Dikarya</taxon>
        <taxon>Basidiomycota</taxon>
        <taxon>Agaricomycotina</taxon>
        <taxon>Agaricomycetes</taxon>
        <taxon>Agaricomycetidae</taxon>
        <taxon>Agaricales</taxon>
        <taxon>Agaricineae</taxon>
        <taxon>Hymenogastraceae</taxon>
        <taxon>Hebeloma</taxon>
    </lineage>
</organism>
<evidence type="ECO:0000256" key="1">
    <source>
        <dbReference type="SAM" id="Phobius"/>
    </source>
</evidence>
<reference evidence="3" key="2">
    <citation type="submission" date="2015-01" db="EMBL/GenBank/DDBJ databases">
        <title>Evolutionary Origins and Diversification of the Mycorrhizal Mutualists.</title>
        <authorList>
            <consortium name="DOE Joint Genome Institute"/>
            <consortium name="Mycorrhizal Genomics Consortium"/>
            <person name="Kohler A."/>
            <person name="Kuo A."/>
            <person name="Nagy L.G."/>
            <person name="Floudas D."/>
            <person name="Copeland A."/>
            <person name="Barry K.W."/>
            <person name="Cichocki N."/>
            <person name="Veneault-Fourrey C."/>
            <person name="LaButti K."/>
            <person name="Lindquist E.A."/>
            <person name="Lipzen A."/>
            <person name="Lundell T."/>
            <person name="Morin E."/>
            <person name="Murat C."/>
            <person name="Riley R."/>
            <person name="Ohm R."/>
            <person name="Sun H."/>
            <person name="Tunlid A."/>
            <person name="Henrissat B."/>
            <person name="Grigoriev I.V."/>
            <person name="Hibbett D.S."/>
            <person name="Martin F."/>
        </authorList>
    </citation>
    <scope>NUCLEOTIDE SEQUENCE [LARGE SCALE GENOMIC DNA]</scope>
    <source>
        <strain evidence="3">h7</strain>
    </source>
</reference>
<protein>
    <submittedName>
        <fullName evidence="2">Uncharacterized protein</fullName>
    </submittedName>
</protein>
<keyword evidence="1" id="KW-0472">Membrane</keyword>
<dbReference type="Proteomes" id="UP000053424">
    <property type="component" value="Unassembled WGS sequence"/>
</dbReference>
<accession>A0A0C2Z128</accession>